<dbReference type="OrthoDB" id="9806902at2"/>
<dbReference type="InterPro" id="IPR051044">
    <property type="entry name" value="MAG_DAG_Lipase"/>
</dbReference>
<proteinExistence type="predicted"/>
<gene>
    <name evidence="2" type="ORF">SAMN04488542_101105</name>
</gene>
<evidence type="ECO:0000259" key="1">
    <source>
        <dbReference type="Pfam" id="PF12146"/>
    </source>
</evidence>
<reference evidence="2 3" key="1">
    <citation type="submission" date="2016-10" db="EMBL/GenBank/DDBJ databases">
        <authorList>
            <person name="de Groot N.N."/>
        </authorList>
    </citation>
    <scope>NUCLEOTIDE SEQUENCE [LARGE SCALE GENOMIC DNA]</scope>
    <source>
        <strain evidence="2 3">DSM 28129</strain>
    </source>
</reference>
<accession>A0A1G7E9S9</accession>
<evidence type="ECO:0000313" key="3">
    <source>
        <dbReference type="Proteomes" id="UP000198972"/>
    </source>
</evidence>
<dbReference type="STRING" id="670482.SAMN04488542_101105"/>
<dbReference type="EMBL" id="FNBG01000001">
    <property type="protein sequence ID" value="SDE60155.1"/>
    <property type="molecule type" value="Genomic_DNA"/>
</dbReference>
<dbReference type="InterPro" id="IPR022742">
    <property type="entry name" value="Hydrolase_4"/>
</dbReference>
<organism evidence="2 3">
    <name type="scientific">Fontibacillus panacisegetis</name>
    <dbReference type="NCBI Taxonomy" id="670482"/>
    <lineage>
        <taxon>Bacteria</taxon>
        <taxon>Bacillati</taxon>
        <taxon>Bacillota</taxon>
        <taxon>Bacilli</taxon>
        <taxon>Bacillales</taxon>
        <taxon>Paenibacillaceae</taxon>
        <taxon>Fontibacillus</taxon>
    </lineage>
</organism>
<dbReference type="Proteomes" id="UP000198972">
    <property type="component" value="Unassembled WGS sequence"/>
</dbReference>
<dbReference type="Pfam" id="PF12146">
    <property type="entry name" value="Hydrolase_4"/>
    <property type="match status" value="1"/>
</dbReference>
<dbReference type="AlphaFoldDB" id="A0A1G7E9S9"/>
<evidence type="ECO:0000313" key="2">
    <source>
        <dbReference type="EMBL" id="SDE60155.1"/>
    </source>
</evidence>
<dbReference type="RefSeq" id="WP_091225818.1">
    <property type="nucleotide sequence ID" value="NZ_FNBG01000001.1"/>
</dbReference>
<dbReference type="SUPFAM" id="SSF53474">
    <property type="entry name" value="alpha/beta-Hydrolases"/>
    <property type="match status" value="1"/>
</dbReference>
<dbReference type="Gene3D" id="3.40.50.1820">
    <property type="entry name" value="alpha/beta hydrolase"/>
    <property type="match status" value="1"/>
</dbReference>
<sequence>MNTTCLVISCISESNYESDMLGIVEPAISAIRTSGRFERMKGEEIYWERYTPDAYVGSIVISHGFAESCDKFAEMIYYFVQAGYQVFICEHRGHGRSYRAAEEMWLTHVERFDDYIQDFHHFMIHIVLQNLNEKPLFLYAHSMGGAIGARYLELYPGVFDRAVLTAPMLELDSGNIPMFAAKLYAGYQSFVGNKRKPLFIHKPFREDEPFEEGVATSLARFNYYLNKRIKTPYLQNSAATYQWMRESLRTVKQIVNRKNCSRVTVPVLLFQAEHDSLVKPGGQNRFISYLANGRLTRIIGSKHEIYRSENEILQPYLDELLQFYHDFYETKGLSQK</sequence>
<name>A0A1G7E9S9_9BACL</name>
<keyword evidence="3" id="KW-1185">Reference proteome</keyword>
<dbReference type="PANTHER" id="PTHR11614">
    <property type="entry name" value="PHOSPHOLIPASE-RELATED"/>
    <property type="match status" value="1"/>
</dbReference>
<dbReference type="InterPro" id="IPR029058">
    <property type="entry name" value="AB_hydrolase_fold"/>
</dbReference>
<protein>
    <submittedName>
        <fullName evidence="2">Lysophospholipase</fullName>
    </submittedName>
</protein>
<feature type="domain" description="Serine aminopeptidase S33" evidence="1">
    <location>
        <begin position="57"/>
        <end position="306"/>
    </location>
</feature>